<feature type="compositionally biased region" description="Basic and acidic residues" evidence="1">
    <location>
        <begin position="64"/>
        <end position="77"/>
    </location>
</feature>
<keyword evidence="3" id="KW-0966">Cell projection</keyword>
<dbReference type="InterPro" id="IPR021136">
    <property type="entry name" value="Flagellar_hook_control-like_C"/>
</dbReference>
<feature type="region of interest" description="Disordered" evidence="1">
    <location>
        <begin position="132"/>
        <end position="157"/>
    </location>
</feature>
<dbReference type="Proteomes" id="UP000316429">
    <property type="component" value="Unassembled WGS sequence"/>
</dbReference>
<dbReference type="AlphaFoldDB" id="A0A504UT12"/>
<feature type="region of interest" description="Disordered" evidence="1">
    <location>
        <begin position="245"/>
        <end position="265"/>
    </location>
</feature>
<feature type="region of interest" description="Disordered" evidence="1">
    <location>
        <begin position="212"/>
        <end position="233"/>
    </location>
</feature>
<name>A0A504UT12_9HYPH</name>
<protein>
    <submittedName>
        <fullName evidence="3">Flagellar hook-length control protein FliK</fullName>
    </submittedName>
</protein>
<proteinExistence type="predicted"/>
<feature type="region of interest" description="Disordered" evidence="1">
    <location>
        <begin position="424"/>
        <end position="494"/>
    </location>
</feature>
<dbReference type="EMBL" id="VFYP01000001">
    <property type="protein sequence ID" value="TPP09851.1"/>
    <property type="molecule type" value="Genomic_DNA"/>
</dbReference>
<organism evidence="3 4">
    <name type="scientific">Rhizobium glycinendophyticum</name>
    <dbReference type="NCBI Taxonomy" id="2589807"/>
    <lineage>
        <taxon>Bacteria</taxon>
        <taxon>Pseudomonadati</taxon>
        <taxon>Pseudomonadota</taxon>
        <taxon>Alphaproteobacteria</taxon>
        <taxon>Hyphomicrobiales</taxon>
        <taxon>Rhizobiaceae</taxon>
        <taxon>Rhizobium/Agrobacterium group</taxon>
        <taxon>Rhizobium</taxon>
    </lineage>
</organism>
<keyword evidence="4" id="KW-1185">Reference proteome</keyword>
<dbReference type="InterPro" id="IPR038610">
    <property type="entry name" value="FliK-like_C_sf"/>
</dbReference>
<feature type="compositionally biased region" description="Polar residues" evidence="1">
    <location>
        <begin position="245"/>
        <end position="257"/>
    </location>
</feature>
<dbReference type="Gene3D" id="3.30.750.140">
    <property type="match status" value="1"/>
</dbReference>
<feature type="region of interest" description="Disordered" evidence="1">
    <location>
        <begin position="21"/>
        <end position="109"/>
    </location>
</feature>
<gene>
    <name evidence="3" type="ORF">FJQ55_02960</name>
</gene>
<feature type="compositionally biased region" description="Low complexity" evidence="1">
    <location>
        <begin position="142"/>
        <end position="155"/>
    </location>
</feature>
<evidence type="ECO:0000313" key="3">
    <source>
        <dbReference type="EMBL" id="TPP09851.1"/>
    </source>
</evidence>
<reference evidence="3 4" key="1">
    <citation type="submission" date="2019-06" db="EMBL/GenBank/DDBJ databases">
        <title>Rhizobium sp. CL12 isolated from roots of soybean.</title>
        <authorList>
            <person name="Wang C."/>
        </authorList>
    </citation>
    <scope>NUCLEOTIDE SEQUENCE [LARGE SCALE GENOMIC DNA]</scope>
    <source>
        <strain evidence="3 4">CL12</strain>
    </source>
</reference>
<feature type="domain" description="Flagellar hook-length control protein-like C-terminal" evidence="2">
    <location>
        <begin position="350"/>
        <end position="424"/>
    </location>
</feature>
<evidence type="ECO:0000259" key="2">
    <source>
        <dbReference type="Pfam" id="PF02120"/>
    </source>
</evidence>
<comment type="caution">
    <text evidence="3">The sequence shown here is derived from an EMBL/GenBank/DDBJ whole genome shotgun (WGS) entry which is preliminary data.</text>
</comment>
<accession>A0A504UT12</accession>
<evidence type="ECO:0000256" key="1">
    <source>
        <dbReference type="SAM" id="MobiDB-lite"/>
    </source>
</evidence>
<dbReference type="CDD" id="cd17470">
    <property type="entry name" value="T3SS_Flik_C"/>
    <property type="match status" value="1"/>
</dbReference>
<dbReference type="Pfam" id="PF02120">
    <property type="entry name" value="Flg_hook"/>
    <property type="match status" value="1"/>
</dbReference>
<feature type="compositionally biased region" description="Polar residues" evidence="1">
    <location>
        <begin position="41"/>
        <end position="63"/>
    </location>
</feature>
<keyword evidence="3" id="KW-0969">Cilium</keyword>
<keyword evidence="3" id="KW-0282">Flagellum</keyword>
<feature type="compositionally biased region" description="Low complexity" evidence="1">
    <location>
        <begin position="431"/>
        <end position="453"/>
    </location>
</feature>
<sequence length="494" mass="51482">MSMPVAPNWMRSMIFSRKRAPDMMDALSAPPAPTPGPVLQQGGSAASADQTQDGSFSKVLSDSGNHREKDASLREDGSEAESAEEQGNTPVTHAKRPVIDISSTQIPSQDELPVELANMSTDDLAQLLAAARSKANSAKPGAETTTNTTATAETTTKSELAKALGGFREKKMVTDEQPATAAVSGDETAADENKGADLTDVLRLLAGTTPGEVKLEDEAGDSKETLKPVADHKTHAALSDALAATTGTASDLSQGADEQSETSDRTFRVVRADGKGEPMILQSDATAGVEDSGETATVDTVTVLDARRFIAPASTTNGASITAAMLGDSEWVSAMTPGSELANAATQSSQGKVVNTLKLQMSPIELGSVTATLRLSGEELSVQLTVDNPAALRQLSNDSSDILKSLRAQGLTVDHVQVNMQVASTDRSADAGQNNLASQQQGQQTFQSGGQASDGRGRGESASNNARTSDERVVQPTELLSGDTRSARPDQLYI</sequence>
<feature type="region of interest" description="Disordered" evidence="1">
    <location>
        <begin position="172"/>
        <end position="195"/>
    </location>
</feature>
<feature type="compositionally biased region" description="Basic and acidic residues" evidence="1">
    <location>
        <begin position="213"/>
        <end position="233"/>
    </location>
</feature>
<evidence type="ECO:0000313" key="4">
    <source>
        <dbReference type="Proteomes" id="UP000316429"/>
    </source>
</evidence>